<evidence type="ECO:0000313" key="3">
    <source>
        <dbReference type="Proteomes" id="UP000253517"/>
    </source>
</evidence>
<keyword evidence="1" id="KW-0812">Transmembrane</keyword>
<accession>A0A369A7V8</accession>
<feature type="transmembrane region" description="Helical" evidence="1">
    <location>
        <begin position="54"/>
        <end position="73"/>
    </location>
</feature>
<gene>
    <name evidence="2" type="ORF">DES35_101484</name>
</gene>
<evidence type="ECO:0000313" key="2">
    <source>
        <dbReference type="EMBL" id="RCX05201.1"/>
    </source>
</evidence>
<dbReference type="EMBL" id="QPJS01000001">
    <property type="protein sequence ID" value="RCX05201.1"/>
    <property type="molecule type" value="Genomic_DNA"/>
</dbReference>
<dbReference type="Proteomes" id="UP000253517">
    <property type="component" value="Unassembled WGS sequence"/>
</dbReference>
<keyword evidence="1" id="KW-0472">Membrane</keyword>
<organism evidence="2 3">
    <name type="scientific">Schleiferia thermophila</name>
    <dbReference type="NCBI Taxonomy" id="884107"/>
    <lineage>
        <taxon>Bacteria</taxon>
        <taxon>Pseudomonadati</taxon>
        <taxon>Bacteroidota</taxon>
        <taxon>Flavobacteriia</taxon>
        <taxon>Flavobacteriales</taxon>
        <taxon>Schleiferiaceae</taxon>
        <taxon>Schleiferia</taxon>
    </lineage>
</organism>
<keyword evidence="3" id="KW-1185">Reference proteome</keyword>
<feature type="transmembrane region" description="Helical" evidence="1">
    <location>
        <begin position="85"/>
        <end position="102"/>
    </location>
</feature>
<keyword evidence="1" id="KW-1133">Transmembrane helix</keyword>
<reference evidence="2 3" key="1">
    <citation type="submission" date="2018-07" db="EMBL/GenBank/DDBJ databases">
        <title>Genomic Encyclopedia of Type Strains, Phase IV (KMG-IV): sequencing the most valuable type-strain genomes for metagenomic binning, comparative biology and taxonomic classification.</title>
        <authorList>
            <person name="Goeker M."/>
        </authorList>
    </citation>
    <scope>NUCLEOTIDE SEQUENCE [LARGE SCALE GENOMIC DNA]</scope>
    <source>
        <strain evidence="2 3">DSM 21410</strain>
    </source>
</reference>
<dbReference type="RefSeq" id="WP_125039364.1">
    <property type="nucleotide sequence ID" value="NZ_BHZF01000001.1"/>
</dbReference>
<protein>
    <submittedName>
        <fullName evidence="2">Uncharacterized protein</fullName>
    </submittedName>
</protein>
<sequence length="103" mass="11363">MEFRNFPSHHKGSLAKGLLVALIPPLLAIIGVLIKYPVLISGQSSLTISEIKSLFFQVISLGLIINVILFFFFINRDQEQTAKGILVSSLVILIIGVINKFLL</sequence>
<feature type="transmembrane region" description="Helical" evidence="1">
    <location>
        <begin position="12"/>
        <end position="34"/>
    </location>
</feature>
<proteinExistence type="predicted"/>
<comment type="caution">
    <text evidence="2">The sequence shown here is derived from an EMBL/GenBank/DDBJ whole genome shotgun (WGS) entry which is preliminary data.</text>
</comment>
<evidence type="ECO:0000256" key="1">
    <source>
        <dbReference type="SAM" id="Phobius"/>
    </source>
</evidence>
<dbReference type="AlphaFoldDB" id="A0A369A7V8"/>
<name>A0A369A7V8_9FLAO</name>